<gene>
    <name evidence="1" type="ORF">JI435_306990</name>
</gene>
<dbReference type="AlphaFoldDB" id="A0A7U2I779"/>
<evidence type="ECO:0000313" key="2">
    <source>
        <dbReference type="Proteomes" id="UP000663193"/>
    </source>
</evidence>
<dbReference type="Proteomes" id="UP000663193">
    <property type="component" value="Chromosome 17"/>
</dbReference>
<reference evidence="2" key="1">
    <citation type="journal article" date="2021" name="BMC Genomics">
        <title>Chromosome-level genome assembly and manually-curated proteome of model necrotroph Parastagonospora nodorum Sn15 reveals a genome-wide trove of candidate effector homologs, and redundancy of virulence-related functions within an accessory chromosome.</title>
        <authorList>
            <person name="Bertazzoni S."/>
            <person name="Jones D.A.B."/>
            <person name="Phan H.T."/>
            <person name="Tan K.-C."/>
            <person name="Hane J.K."/>
        </authorList>
    </citation>
    <scope>NUCLEOTIDE SEQUENCE [LARGE SCALE GENOMIC DNA]</scope>
    <source>
        <strain evidence="2">SN15 / ATCC MYA-4574 / FGSC 10173)</strain>
    </source>
</reference>
<proteinExistence type="predicted"/>
<keyword evidence="2" id="KW-1185">Reference proteome</keyword>
<name>A0A7U2I779_PHANO</name>
<dbReference type="EMBL" id="CP069039">
    <property type="protein sequence ID" value="QRD04399.1"/>
    <property type="molecule type" value="Genomic_DNA"/>
</dbReference>
<protein>
    <submittedName>
        <fullName evidence="1">Uncharacterized protein</fullName>
    </submittedName>
</protein>
<dbReference type="VEuPathDB" id="FungiDB:JI435_306990"/>
<accession>A0A7U2I779</accession>
<sequence>MRVFSQERINAIARDHVLIGELELSGLTLDRVLLRLTSSVVMSITVSYCYSGLRRSLKLSRSYAAGYYISQISLD</sequence>
<evidence type="ECO:0000313" key="1">
    <source>
        <dbReference type="EMBL" id="QRD04399.1"/>
    </source>
</evidence>
<organism evidence="1 2">
    <name type="scientific">Phaeosphaeria nodorum (strain SN15 / ATCC MYA-4574 / FGSC 10173)</name>
    <name type="common">Glume blotch fungus</name>
    <name type="synonym">Parastagonospora nodorum</name>
    <dbReference type="NCBI Taxonomy" id="321614"/>
    <lineage>
        <taxon>Eukaryota</taxon>
        <taxon>Fungi</taxon>
        <taxon>Dikarya</taxon>
        <taxon>Ascomycota</taxon>
        <taxon>Pezizomycotina</taxon>
        <taxon>Dothideomycetes</taxon>
        <taxon>Pleosporomycetidae</taxon>
        <taxon>Pleosporales</taxon>
        <taxon>Pleosporineae</taxon>
        <taxon>Phaeosphaeriaceae</taxon>
        <taxon>Parastagonospora</taxon>
    </lineage>
</organism>